<name>A0A850NUP4_9PROT</name>
<evidence type="ECO:0000256" key="1">
    <source>
        <dbReference type="ARBA" id="ARBA00009981"/>
    </source>
</evidence>
<dbReference type="RefSeq" id="WP_176624224.1">
    <property type="nucleotide sequence ID" value="NZ_JABXXQ010000177.1"/>
</dbReference>
<comment type="similarity">
    <text evidence="1 2">Belongs to the phD/YefM antitoxin family.</text>
</comment>
<dbReference type="Proteomes" id="UP000557688">
    <property type="component" value="Unassembled WGS sequence"/>
</dbReference>
<reference evidence="3 5" key="2">
    <citation type="submission" date="2020-08" db="EMBL/GenBank/DDBJ databases">
        <title>Genomic Encyclopedia of Type Strains, Phase III (KMG-III): the genomes of soil and plant-associated and newly described type strains.</title>
        <authorList>
            <person name="Whitman W."/>
        </authorList>
    </citation>
    <scope>NUCLEOTIDE SEQUENCE [LARGE SCALE GENOMIC DNA]</scope>
    <source>
        <strain evidence="3 5">CECT 8088</strain>
    </source>
</reference>
<dbReference type="InterPro" id="IPR036165">
    <property type="entry name" value="YefM-like_sf"/>
</dbReference>
<reference evidence="4 6" key="1">
    <citation type="submission" date="2020-06" db="EMBL/GenBank/DDBJ databases">
        <title>Description of novel acetic acid bacteria.</title>
        <authorList>
            <person name="Sombolestani A."/>
        </authorList>
    </citation>
    <scope>NUCLEOTIDE SEQUENCE [LARGE SCALE GENOMIC DNA]</scope>
    <source>
        <strain evidence="4 6">LMG 26838</strain>
    </source>
</reference>
<dbReference type="PANTHER" id="PTHR35377">
    <property type="entry name" value="ANTITOXIN VAPB49-RELATED-RELATED"/>
    <property type="match status" value="1"/>
</dbReference>
<comment type="caution">
    <text evidence="4">The sequence shown here is derived from an EMBL/GenBank/DDBJ whole genome shotgun (WGS) entry which is preliminary data.</text>
</comment>
<accession>A0A850NUP4</accession>
<proteinExistence type="inferred from homology"/>
<dbReference type="AlphaFoldDB" id="A0A850NUP4"/>
<evidence type="ECO:0000256" key="2">
    <source>
        <dbReference type="RuleBase" id="RU362080"/>
    </source>
</evidence>
<gene>
    <name evidence="3" type="ORF">FHR90_002247</name>
    <name evidence="4" type="ORF">HUK83_09585</name>
</gene>
<protein>
    <recommendedName>
        <fullName evidence="2">Antitoxin</fullName>
    </recommendedName>
</protein>
<evidence type="ECO:0000313" key="6">
    <source>
        <dbReference type="Proteomes" id="UP000565205"/>
    </source>
</evidence>
<dbReference type="Proteomes" id="UP000565205">
    <property type="component" value="Unassembled WGS sequence"/>
</dbReference>
<dbReference type="EMBL" id="JACHXV010000007">
    <property type="protein sequence ID" value="MBB3174406.1"/>
    <property type="molecule type" value="Genomic_DNA"/>
</dbReference>
<dbReference type="InterPro" id="IPR051416">
    <property type="entry name" value="phD-YefM_TA_antitoxins"/>
</dbReference>
<dbReference type="Gene3D" id="3.40.1620.10">
    <property type="entry name" value="YefM-like domain"/>
    <property type="match status" value="1"/>
</dbReference>
<dbReference type="SUPFAM" id="SSF143120">
    <property type="entry name" value="YefM-like"/>
    <property type="match status" value="1"/>
</dbReference>
<sequence length="79" mass="8532">MNAINIHEAKTHLSRLVEQVERGESVVIARSGRPVARLAPLDAPAPGQKRRLGFLSGQIAVPEDFDLMGEQVVAALFEG</sequence>
<keyword evidence="5" id="KW-1185">Reference proteome</keyword>
<dbReference type="Pfam" id="PF02604">
    <property type="entry name" value="PhdYeFM_antitox"/>
    <property type="match status" value="1"/>
</dbReference>
<dbReference type="InterPro" id="IPR006442">
    <property type="entry name" value="Antitoxin_Phd/YefM"/>
</dbReference>
<dbReference type="NCBIfam" id="TIGR01552">
    <property type="entry name" value="phd_fam"/>
    <property type="match status" value="1"/>
</dbReference>
<organism evidence="4 6">
    <name type="scientific">Endobacter medicaginis</name>
    <dbReference type="NCBI Taxonomy" id="1181271"/>
    <lineage>
        <taxon>Bacteria</taxon>
        <taxon>Pseudomonadati</taxon>
        <taxon>Pseudomonadota</taxon>
        <taxon>Alphaproteobacteria</taxon>
        <taxon>Acetobacterales</taxon>
        <taxon>Acetobacteraceae</taxon>
        <taxon>Endobacter</taxon>
    </lineage>
</organism>
<dbReference type="EMBL" id="JABXXQ010000177">
    <property type="protein sequence ID" value="NVN30578.1"/>
    <property type="molecule type" value="Genomic_DNA"/>
</dbReference>
<evidence type="ECO:0000313" key="5">
    <source>
        <dbReference type="Proteomes" id="UP000557688"/>
    </source>
</evidence>
<evidence type="ECO:0000313" key="3">
    <source>
        <dbReference type="EMBL" id="MBB3174406.1"/>
    </source>
</evidence>
<comment type="function">
    <text evidence="2">Antitoxin component of a type II toxin-antitoxin (TA) system.</text>
</comment>
<evidence type="ECO:0000313" key="4">
    <source>
        <dbReference type="EMBL" id="NVN30578.1"/>
    </source>
</evidence>